<dbReference type="AlphaFoldDB" id="A0A0J6XLE8"/>
<gene>
    <name evidence="1" type="ORF">ACS04_23270</name>
</gene>
<dbReference type="OrthoDB" id="4214928at2"/>
<name>A0A0J6XLE8_9ACTN</name>
<dbReference type="Proteomes" id="UP000035932">
    <property type="component" value="Unassembled WGS sequence"/>
</dbReference>
<dbReference type="STRING" id="66430.ACS04_23270"/>
<dbReference type="EMBL" id="LFML01000099">
    <property type="protein sequence ID" value="KMO95508.1"/>
    <property type="molecule type" value="Genomic_DNA"/>
</dbReference>
<protein>
    <submittedName>
        <fullName evidence="1">Uncharacterized protein</fullName>
    </submittedName>
</protein>
<organism evidence="1 2">
    <name type="scientific">Streptomyces roseus</name>
    <dbReference type="NCBI Taxonomy" id="66430"/>
    <lineage>
        <taxon>Bacteria</taxon>
        <taxon>Bacillati</taxon>
        <taxon>Actinomycetota</taxon>
        <taxon>Actinomycetes</taxon>
        <taxon>Kitasatosporales</taxon>
        <taxon>Streptomycetaceae</taxon>
        <taxon>Streptomyces</taxon>
    </lineage>
</organism>
<comment type="caution">
    <text evidence="1">The sequence shown here is derived from an EMBL/GenBank/DDBJ whole genome shotgun (WGS) entry which is preliminary data.</text>
</comment>
<keyword evidence="2" id="KW-1185">Reference proteome</keyword>
<evidence type="ECO:0000313" key="2">
    <source>
        <dbReference type="Proteomes" id="UP000035932"/>
    </source>
</evidence>
<proteinExistence type="predicted"/>
<reference evidence="1 2" key="1">
    <citation type="submission" date="2015-06" db="EMBL/GenBank/DDBJ databases">
        <title>Recapitulation of the evolution of biosynthetic gene clusters reveals hidden chemical diversity on bacterial genomes.</title>
        <authorList>
            <person name="Cruz-Morales P."/>
            <person name="Martinez-Guerrero C."/>
            <person name="Morales-Escalante M.A."/>
            <person name="Yanez-Guerra L.A."/>
            <person name="Kopp J.F."/>
            <person name="Feldmann J."/>
            <person name="Ramos-Aboites H.E."/>
            <person name="Barona-Gomez F."/>
        </authorList>
    </citation>
    <scope>NUCLEOTIDE SEQUENCE [LARGE SCALE GENOMIC DNA]</scope>
    <source>
        <strain evidence="1 2">ATCC 31245</strain>
    </source>
</reference>
<dbReference type="RefSeq" id="WP_048478671.1">
    <property type="nucleotide sequence ID" value="NZ_JBIRUD010000045.1"/>
</dbReference>
<accession>A0A0J6XLE8</accession>
<dbReference type="PATRIC" id="fig|66430.4.peg.127"/>
<sequence length="96" mass="11120">MTLRGEGVENEGGWAWECDPSRLWVLGDMPAEQQELVAGVMEGLVDLASMAIDPKDGSLYEDPSPMRLRTYEDEHLMLWYQTIPHRRRVYLKRVNL</sequence>
<evidence type="ECO:0000313" key="1">
    <source>
        <dbReference type="EMBL" id="KMO95508.1"/>
    </source>
</evidence>